<evidence type="ECO:0000313" key="1">
    <source>
        <dbReference type="EMBL" id="CCH44381.1"/>
    </source>
</evidence>
<gene>
    <name evidence="1" type="ORF">BN7_3944</name>
</gene>
<organism evidence="1 2">
    <name type="scientific">Wickerhamomyces ciferrii (strain ATCC 14091 / BCRC 22168 / CBS 111 / JCM 3599 / NBRC 0793 / NRRL Y-1031 F-60-10)</name>
    <name type="common">Yeast</name>
    <name type="synonym">Pichia ciferrii</name>
    <dbReference type="NCBI Taxonomy" id="1206466"/>
    <lineage>
        <taxon>Eukaryota</taxon>
        <taxon>Fungi</taxon>
        <taxon>Dikarya</taxon>
        <taxon>Ascomycota</taxon>
        <taxon>Saccharomycotina</taxon>
        <taxon>Saccharomycetes</taxon>
        <taxon>Phaffomycetales</taxon>
        <taxon>Wickerhamomycetaceae</taxon>
        <taxon>Wickerhamomyces</taxon>
    </lineage>
</organism>
<keyword evidence="2" id="KW-1185">Reference proteome</keyword>
<reference evidence="1 2" key="1">
    <citation type="journal article" date="2012" name="Eukaryot. Cell">
        <title>Draft genome sequence of Wickerhamomyces ciferrii NRRL Y-1031 F-60-10.</title>
        <authorList>
            <person name="Schneider J."/>
            <person name="Andrea H."/>
            <person name="Blom J."/>
            <person name="Jaenicke S."/>
            <person name="Ruckert C."/>
            <person name="Schorsch C."/>
            <person name="Szczepanowski R."/>
            <person name="Farwick M."/>
            <person name="Goesmann A."/>
            <person name="Puhler A."/>
            <person name="Schaffer S."/>
            <person name="Tauch A."/>
            <person name="Kohler T."/>
            <person name="Brinkrolf K."/>
        </authorList>
    </citation>
    <scope>NUCLEOTIDE SEQUENCE [LARGE SCALE GENOMIC DNA]</scope>
    <source>
        <strain evidence="2">ATCC 14091 / BCRC 22168 / CBS 111 / JCM 3599 / NBRC 0793 / NRRL Y-1031 F-60-10</strain>
    </source>
</reference>
<evidence type="ECO:0000313" key="2">
    <source>
        <dbReference type="Proteomes" id="UP000009328"/>
    </source>
</evidence>
<name>K0KN31_WICCF</name>
<protein>
    <submittedName>
        <fullName evidence="1">Uncharacterized protein</fullName>
    </submittedName>
</protein>
<sequence>MVDSDAGKKDVGNGVKKEVVKREKMASIADLPRQLIRDIVVKYADIKYESLLKVYQLDQKVRPVLLACAVVVTNDYSVDMRSSIQSVAGLGLVGKDGSFDIYHIDDKHIVKRLKQYCFIYISWNHMKSSQGLVTQFPTIKEIGYRAYRFNENFRERALFYSGNKEHETFPRSDPSVELDLFKRCGLYTNAVLGFDEYSSLTTGKNVVKFQANMMTRLSLIISTVNFNIKDINLPNLKILDITTYKTKIDEEIINKSTGFNEKISVEMPKHRVVPIFNNSTFSLSGCYFPKVETFTINQRILRIGSIKNCDFSSLRELEFNNNFLLIIEDTNFTNLEKLIIRPTINTESYHEKTNNTIVTGDQFDLDLGDFIQKFCERFGFSKDRIKKFPSIFAKGNTFKSLKHLQVPHINSLMTAKLPRDVMSSLEKVIIDPKPNIVK</sequence>
<dbReference type="AlphaFoldDB" id="K0KN31"/>
<proteinExistence type="predicted"/>
<dbReference type="InParanoid" id="K0KN31"/>
<dbReference type="EMBL" id="CAIF01000123">
    <property type="protein sequence ID" value="CCH44381.1"/>
    <property type="molecule type" value="Genomic_DNA"/>
</dbReference>
<dbReference type="Proteomes" id="UP000009328">
    <property type="component" value="Unassembled WGS sequence"/>
</dbReference>
<comment type="caution">
    <text evidence="1">The sequence shown here is derived from an EMBL/GenBank/DDBJ whole genome shotgun (WGS) entry which is preliminary data.</text>
</comment>
<dbReference type="HOGENOM" id="CLU_634924_0_0_1"/>
<accession>K0KN31</accession>